<keyword evidence="2" id="KW-1185">Reference proteome</keyword>
<sequence length="128" mass="14198">MIILLVAPQSYFTHSRAAPMSLLPNADLRCCRLWPGPGEKEKDHLPRKRDEREQQLIFKAIEKTEDIKSSRKSSALAYKAKSTHSLVTKEGEAAAATGEEDEEAIKELRKGTLYTADVVAVTTLSNLS</sequence>
<name>A0ABD2VVY4_9HYME</name>
<reference evidence="1 2" key="1">
    <citation type="journal article" date="2024" name="bioRxiv">
        <title>A reference genome for Trichogramma kaykai: A tiny desert-dwelling parasitoid wasp with competing sex-ratio distorters.</title>
        <authorList>
            <person name="Culotta J."/>
            <person name="Lindsey A.R."/>
        </authorList>
    </citation>
    <scope>NUCLEOTIDE SEQUENCE [LARGE SCALE GENOMIC DNA]</scope>
    <source>
        <strain evidence="1 2">KSX58</strain>
    </source>
</reference>
<comment type="caution">
    <text evidence="1">The sequence shown here is derived from an EMBL/GenBank/DDBJ whole genome shotgun (WGS) entry which is preliminary data.</text>
</comment>
<protein>
    <submittedName>
        <fullName evidence="1">Uncharacterized protein</fullName>
    </submittedName>
</protein>
<evidence type="ECO:0000313" key="2">
    <source>
        <dbReference type="Proteomes" id="UP001627154"/>
    </source>
</evidence>
<dbReference type="EMBL" id="JBJJXI010000169">
    <property type="protein sequence ID" value="KAL3384753.1"/>
    <property type="molecule type" value="Genomic_DNA"/>
</dbReference>
<organism evidence="1 2">
    <name type="scientific">Trichogramma kaykai</name>
    <dbReference type="NCBI Taxonomy" id="54128"/>
    <lineage>
        <taxon>Eukaryota</taxon>
        <taxon>Metazoa</taxon>
        <taxon>Ecdysozoa</taxon>
        <taxon>Arthropoda</taxon>
        <taxon>Hexapoda</taxon>
        <taxon>Insecta</taxon>
        <taxon>Pterygota</taxon>
        <taxon>Neoptera</taxon>
        <taxon>Endopterygota</taxon>
        <taxon>Hymenoptera</taxon>
        <taxon>Apocrita</taxon>
        <taxon>Proctotrupomorpha</taxon>
        <taxon>Chalcidoidea</taxon>
        <taxon>Trichogrammatidae</taxon>
        <taxon>Trichogramma</taxon>
    </lineage>
</organism>
<dbReference type="AlphaFoldDB" id="A0ABD2VVY4"/>
<accession>A0ABD2VVY4</accession>
<evidence type="ECO:0000313" key="1">
    <source>
        <dbReference type="EMBL" id="KAL3384753.1"/>
    </source>
</evidence>
<gene>
    <name evidence="1" type="ORF">TKK_019566</name>
</gene>
<proteinExistence type="predicted"/>
<dbReference type="Proteomes" id="UP001627154">
    <property type="component" value="Unassembled WGS sequence"/>
</dbReference>